<name>A0ABQ9Z358_9CRUS</name>
<comment type="caution">
    <text evidence="1">The sequence shown here is derived from an EMBL/GenBank/DDBJ whole genome shotgun (WGS) entry which is preliminary data.</text>
</comment>
<accession>A0ABQ9Z358</accession>
<reference evidence="1 2" key="1">
    <citation type="journal article" date="2023" name="Nucleic Acids Res.">
        <title>The hologenome of Daphnia magna reveals possible DNA methylation and microbiome-mediated evolution of the host genome.</title>
        <authorList>
            <person name="Chaturvedi A."/>
            <person name="Li X."/>
            <person name="Dhandapani V."/>
            <person name="Marshall H."/>
            <person name="Kissane S."/>
            <person name="Cuenca-Cambronero M."/>
            <person name="Asole G."/>
            <person name="Calvet F."/>
            <person name="Ruiz-Romero M."/>
            <person name="Marangio P."/>
            <person name="Guigo R."/>
            <person name="Rago D."/>
            <person name="Mirbahai L."/>
            <person name="Eastwood N."/>
            <person name="Colbourne J.K."/>
            <person name="Zhou J."/>
            <person name="Mallon E."/>
            <person name="Orsini L."/>
        </authorList>
    </citation>
    <scope>NUCLEOTIDE SEQUENCE [LARGE SCALE GENOMIC DNA]</scope>
    <source>
        <strain evidence="1">LRV0_1</strain>
    </source>
</reference>
<proteinExistence type="predicted"/>
<sequence length="87" mass="10136">MKQTKRALGRLINEDQLQKLKNDYMLAMKSWAEKEMEKEIASMEAQEHIYELEKSIMTSEIKDKTRNNRFPAVRDAEAPTGICTESN</sequence>
<keyword evidence="2" id="KW-1185">Reference proteome</keyword>
<dbReference type="Proteomes" id="UP001234178">
    <property type="component" value="Unassembled WGS sequence"/>
</dbReference>
<gene>
    <name evidence="1" type="ORF">OUZ56_012487</name>
</gene>
<evidence type="ECO:0000313" key="1">
    <source>
        <dbReference type="EMBL" id="KAK4007327.1"/>
    </source>
</evidence>
<organism evidence="1 2">
    <name type="scientific">Daphnia magna</name>
    <dbReference type="NCBI Taxonomy" id="35525"/>
    <lineage>
        <taxon>Eukaryota</taxon>
        <taxon>Metazoa</taxon>
        <taxon>Ecdysozoa</taxon>
        <taxon>Arthropoda</taxon>
        <taxon>Crustacea</taxon>
        <taxon>Branchiopoda</taxon>
        <taxon>Diplostraca</taxon>
        <taxon>Cladocera</taxon>
        <taxon>Anomopoda</taxon>
        <taxon>Daphniidae</taxon>
        <taxon>Daphnia</taxon>
    </lineage>
</organism>
<dbReference type="EMBL" id="JAOYFB010000002">
    <property type="protein sequence ID" value="KAK4007327.1"/>
    <property type="molecule type" value="Genomic_DNA"/>
</dbReference>
<protein>
    <submittedName>
        <fullName evidence="1">Uncharacterized protein</fullName>
    </submittedName>
</protein>
<evidence type="ECO:0000313" key="2">
    <source>
        <dbReference type="Proteomes" id="UP001234178"/>
    </source>
</evidence>